<dbReference type="InterPro" id="IPR001424">
    <property type="entry name" value="SOD_Cu_Zn_dom"/>
</dbReference>
<feature type="chain" id="PRO_5025537705" evidence="1">
    <location>
        <begin position="30"/>
        <end position="605"/>
    </location>
</feature>
<reference evidence="3" key="1">
    <citation type="submission" date="2019-12" db="EMBL/GenBank/DDBJ databases">
        <title>An insight into the sialome of adult female Ixodes ricinus ticks feeding for 6 days.</title>
        <authorList>
            <person name="Perner J."/>
            <person name="Ribeiro J.M.C."/>
        </authorList>
    </citation>
    <scope>NUCLEOTIDE SEQUENCE</scope>
    <source>
        <strain evidence="3">Semi-engorged</strain>
        <tissue evidence="3">Salivary glands</tissue>
    </source>
</reference>
<feature type="domain" description="Superoxide dismutase copper/zinc binding" evidence="2">
    <location>
        <begin position="460"/>
        <end position="602"/>
    </location>
</feature>
<dbReference type="AlphaFoldDB" id="A0A6B0VF86"/>
<evidence type="ECO:0000313" key="3">
    <source>
        <dbReference type="EMBL" id="MXV00232.1"/>
    </source>
</evidence>
<dbReference type="InterPro" id="IPR053257">
    <property type="entry name" value="Cu-only_SOD"/>
</dbReference>
<dbReference type="PANTHER" id="PTHR20910">
    <property type="entry name" value="AGAP001623-PA"/>
    <property type="match status" value="1"/>
</dbReference>
<evidence type="ECO:0000256" key="1">
    <source>
        <dbReference type="SAM" id="SignalP"/>
    </source>
</evidence>
<evidence type="ECO:0000259" key="2">
    <source>
        <dbReference type="Pfam" id="PF00080"/>
    </source>
</evidence>
<feature type="signal peptide" evidence="1">
    <location>
        <begin position="1"/>
        <end position="29"/>
    </location>
</feature>
<proteinExistence type="predicted"/>
<dbReference type="SUPFAM" id="SSF49329">
    <property type="entry name" value="Cu,Zn superoxide dismutase-like"/>
    <property type="match status" value="3"/>
</dbReference>
<dbReference type="InterPro" id="IPR036423">
    <property type="entry name" value="SOD-like_Cu/Zn_dom_sf"/>
</dbReference>
<dbReference type="Gene3D" id="2.60.40.200">
    <property type="entry name" value="Superoxide dismutase, copper/zinc binding domain"/>
    <property type="match status" value="2"/>
</dbReference>
<protein>
    <submittedName>
        <fullName evidence="3">Putative copper/zinc superoxide dismutase</fullName>
    </submittedName>
</protein>
<accession>A0A6B0VF86</accession>
<keyword evidence="1" id="KW-0732">Signal</keyword>
<dbReference type="GO" id="GO:0006801">
    <property type="term" value="P:superoxide metabolic process"/>
    <property type="evidence" value="ECO:0007669"/>
    <property type="project" value="InterPro"/>
</dbReference>
<organism evidence="3">
    <name type="scientific">Ixodes ricinus</name>
    <name type="common">Common tick</name>
    <name type="synonym">Acarus ricinus</name>
    <dbReference type="NCBI Taxonomy" id="34613"/>
    <lineage>
        <taxon>Eukaryota</taxon>
        <taxon>Metazoa</taxon>
        <taxon>Ecdysozoa</taxon>
        <taxon>Arthropoda</taxon>
        <taxon>Chelicerata</taxon>
        <taxon>Arachnida</taxon>
        <taxon>Acari</taxon>
        <taxon>Parasitiformes</taxon>
        <taxon>Ixodida</taxon>
        <taxon>Ixodoidea</taxon>
        <taxon>Ixodidae</taxon>
        <taxon>Ixodinae</taxon>
        <taxon>Ixodes</taxon>
    </lineage>
</organism>
<name>A0A6B0VF86_IXORI</name>
<dbReference type="EMBL" id="GIFC01018148">
    <property type="protein sequence ID" value="MXV00232.1"/>
    <property type="molecule type" value="Transcribed_RNA"/>
</dbReference>
<dbReference type="GO" id="GO:0046872">
    <property type="term" value="F:metal ion binding"/>
    <property type="evidence" value="ECO:0007669"/>
    <property type="project" value="InterPro"/>
</dbReference>
<dbReference type="Pfam" id="PF00080">
    <property type="entry name" value="Sod_Cu"/>
    <property type="match status" value="1"/>
</dbReference>
<sequence>MSRNTMDLTLAPLCLLLLAAAHCPSAAEGSFGTTLTAVFNSGGLRGLVEFSPSPSGPVVNVRASLVGGQSKETFRWGVHRFPPRHDSSTPCDPIWTGDMFQDLTLRLGGLASEQEMRFLAPGLELFSGRDPLVGRALVLKSVQTGRSACATLLTSLSSRTYVAYFAGPVAGTVFVRQWASYASVYGELYWMNGTRRDYRVQWSLLHGGAMRPSGRQVQQSLESTGVPVNVPIEKPDSLVPFYVPPGDAAQLWVGKSPHAPTTRTYHVFSDLMSLEAVAMGNLQVALRDAAGTLISVVGLHLWRPKHAVANLGQDNGKVIFHQSSPFEPTLTIVQLKNPHFIAEEYKIAEIAIGTTDTVCPTPIITFNPAGVKPFETPPAGWGTSDQYAVGDLTGKYGLFSGKADVYRQLLDPTLPMSGPESVVGRMLVACGRNGVPLVCANILPVGRRLIRGRATFDGIVRGSVTVTQVEDDPLDDVYVDIGVCWTGPNNGSVDHNWHVHSKALAPGSADCISTGGHYDPHRVAHNPVYECECSARAPWRCEAGDLSTRMSTMSFPSCSETVARYHFSGSNLALSGPTSVIGLPIVIHDAHYTGPRVACANIQRV</sequence>
<dbReference type="PANTHER" id="PTHR20910:SF1">
    <property type="entry name" value="SUPEROXIDE DISMUTASE COPPER_ZINC BINDING DOMAIN-CONTAINING PROTEIN"/>
    <property type="match status" value="1"/>
</dbReference>